<dbReference type="Proteomes" id="UP000839735">
    <property type="component" value="Unassembled WGS sequence"/>
</dbReference>
<reference evidence="7" key="4">
    <citation type="submission" date="2018-07" db="EMBL/GenBank/DDBJ databases">
        <authorList>
            <consortium name="PulseNet: The National Subtyping Network for Foodborne Disease Surveillance"/>
            <person name="Tarr C.L."/>
            <person name="Trees E."/>
            <person name="Katz L.S."/>
            <person name="Carleton-Romer H.A."/>
            <person name="Stroika S."/>
            <person name="Kucerova Z."/>
            <person name="Roache K.F."/>
            <person name="Sabol A.L."/>
            <person name="Besser J."/>
            <person name="Gerner-Smidt P."/>
        </authorList>
    </citation>
    <scope>NUCLEOTIDE SEQUENCE</scope>
    <source>
        <strain evidence="7">PNUSAS008615</strain>
    </source>
</reference>
<name>A0A2I5HCI0_SALDZ</name>
<gene>
    <name evidence="6" type="ORF">AH359_21370</name>
    <name evidence="7" type="ORF">B4V94_08835</name>
    <name evidence="3" type="ORF">CNQ75_00050</name>
    <name evidence="4" type="ORF">CTQ69_10130</name>
    <name evidence="5" type="ORF">DLB95_06265</name>
    <name evidence="9" type="ORF">EL06_01695</name>
    <name evidence="8" type="ORF">G0D47_01595</name>
</gene>
<dbReference type="InterPro" id="IPR029063">
    <property type="entry name" value="SAM-dependent_MTases_sf"/>
</dbReference>
<evidence type="ECO:0000313" key="3">
    <source>
        <dbReference type="EMBL" id="ATW53071.1"/>
    </source>
</evidence>
<dbReference type="Gene3D" id="3.40.50.150">
    <property type="entry name" value="Vaccinia Virus protein VP39"/>
    <property type="match status" value="2"/>
</dbReference>
<dbReference type="EMBL" id="AAIYJF010000003">
    <property type="protein sequence ID" value="ECJ4376907.1"/>
    <property type="molecule type" value="Genomic_DNA"/>
</dbReference>
<evidence type="ECO:0000313" key="5">
    <source>
        <dbReference type="EMBL" id="ECJ4376907.1"/>
    </source>
</evidence>
<dbReference type="EMBL" id="AAMIRF010000008">
    <property type="protein sequence ID" value="EDH7455563.1"/>
    <property type="molecule type" value="Genomic_DNA"/>
</dbReference>
<evidence type="ECO:0000313" key="8">
    <source>
        <dbReference type="EMBL" id="HAC6763416.1"/>
    </source>
</evidence>
<dbReference type="GO" id="GO:0032259">
    <property type="term" value="P:methylation"/>
    <property type="evidence" value="ECO:0007669"/>
    <property type="project" value="UniProtKB-KW"/>
</dbReference>
<dbReference type="AlphaFoldDB" id="A0A2I5HCI0"/>
<proteinExistence type="predicted"/>
<dbReference type="PANTHER" id="PTHR43464">
    <property type="entry name" value="METHYLTRANSFERASE"/>
    <property type="match status" value="1"/>
</dbReference>
<evidence type="ECO:0000259" key="2">
    <source>
        <dbReference type="Pfam" id="PF13847"/>
    </source>
</evidence>
<dbReference type="EMBL" id="RSHK01000001">
    <property type="protein sequence ID" value="MIE68239.1"/>
    <property type="molecule type" value="Genomic_DNA"/>
</dbReference>
<dbReference type="Proteomes" id="UP000230639">
    <property type="component" value="Chromosome"/>
</dbReference>
<evidence type="ECO:0000313" key="10">
    <source>
        <dbReference type="Proteomes" id="UP000230639"/>
    </source>
</evidence>
<reference evidence="8" key="2">
    <citation type="journal article" date="2018" name="Genome Biol.">
        <title>SKESA: strategic k-mer extension for scrupulous assemblies.</title>
        <authorList>
            <person name="Souvorov A."/>
            <person name="Agarwala R."/>
            <person name="Lipman D.J."/>
        </authorList>
    </citation>
    <scope>NUCLEOTIDE SEQUENCE</scope>
    <source>
        <strain evidence="8">11-1391</strain>
    </source>
</reference>
<reference evidence="3 10" key="1">
    <citation type="submission" date="2017-09" db="EMBL/GenBank/DDBJ databases">
        <title>Complete genome of Salmonella enterica subsp. diarizonae isolated from stool of a patient with bacterial enteropathy.</title>
        <authorList>
            <person name="Zhou J."/>
            <person name="Chen Q."/>
            <person name="Guo L."/>
            <person name="Fan J."/>
        </authorList>
    </citation>
    <scope>NUCLEOTIDE SEQUENCE [LARGE SCALE GENOMIC DNA]</scope>
    <source>
        <strain evidence="3 10">HZS154</strain>
    </source>
</reference>
<dbReference type="CDD" id="cd02440">
    <property type="entry name" value="AdoMet_MTases"/>
    <property type="match status" value="2"/>
</dbReference>
<dbReference type="EMBL" id="AAIBIC010000010">
    <property type="protein sequence ID" value="ECC3914374.1"/>
    <property type="molecule type" value="Genomic_DNA"/>
</dbReference>
<evidence type="ECO:0000259" key="1">
    <source>
        <dbReference type="Pfam" id="PF13649"/>
    </source>
</evidence>
<keyword evidence="3" id="KW-0808">Transferase</keyword>
<feature type="domain" description="Methyltransferase" evidence="2">
    <location>
        <begin position="330"/>
        <end position="442"/>
    </location>
</feature>
<dbReference type="PANTHER" id="PTHR43464:SF3">
    <property type="entry name" value="SAM-DEPENDENT METHYLTRANSFERASE"/>
    <property type="match status" value="1"/>
</dbReference>
<dbReference type="STRING" id="59204.UQ49_03920"/>
<accession>A0A2I5HCI0</accession>
<feature type="domain" description="Methyltransferase" evidence="1">
    <location>
        <begin position="71"/>
        <end position="165"/>
    </location>
</feature>
<dbReference type="Pfam" id="PF13847">
    <property type="entry name" value="Methyltransf_31"/>
    <property type="match status" value="1"/>
</dbReference>
<dbReference type="SUPFAM" id="SSF53335">
    <property type="entry name" value="S-adenosyl-L-methionine-dependent methyltransferases"/>
    <property type="match status" value="2"/>
</dbReference>
<protein>
    <submittedName>
        <fullName evidence="6">Methyltransferase domain-containing protein</fullName>
    </submittedName>
    <submittedName>
        <fullName evidence="3">SAM-dependent methyltransferase</fullName>
    </submittedName>
</protein>
<keyword evidence="3" id="KW-0489">Methyltransferase</keyword>
<dbReference type="RefSeq" id="WP_077950748.1">
    <property type="nucleotide sequence ID" value="NZ_CP011288.1"/>
</dbReference>
<evidence type="ECO:0000313" key="4">
    <source>
        <dbReference type="EMBL" id="ECC3914374.1"/>
    </source>
</evidence>
<sequence>MMMDISAVIFATHRIRLLPDEGKIPWDEPAFSQRMLENHLSQDHDWASRRLTVIEQQVTWITRQLPAGARILDLGCGPGFYTRLLAERGFHCTGVDFSPASIKWARQRAQAADLNIDYIQQDIRTYHPTEPFDFIMMTFGELNVFSATDAQSLISHCAQWLKPGGKLLVEVHTFDEVKRQGMAQASWQRCPHGLFLAEPHLLLTENAWDEEAQTSSTQFWAIAENGGTTRFGSQMKAWRDDECISLLGDAGFTVLQRPDSHTWPVGETFAGKLFALLAEKTTPTERISLSKRNKPMDIPRIFTISESEHRIHNPFTPEKYATLGHVLRMKPGMRILDLGSGSGEMLCTWARDYGVTGTGIDISPLFTTQAKQRAEELGVSEFVHFIHNDAAGYIDEEKYDVAACIGATWIAGGVAGTIDLLTKSLKPGGIILIGEPYWRQVPETEESAHACGVSSVADFRPLPELVAFFDQLDYDVVEMVLADQQGWDRYEAAKWMTMRRWLEENPDDEFAQEVRTELTVAPKRHVTWTREYFGWGIFALIAR</sequence>
<dbReference type="EMBL" id="CP023345">
    <property type="protein sequence ID" value="ATW53071.1"/>
    <property type="molecule type" value="Genomic_DNA"/>
</dbReference>
<dbReference type="InterPro" id="IPR041698">
    <property type="entry name" value="Methyltransf_25"/>
</dbReference>
<evidence type="ECO:0000313" key="9">
    <source>
        <dbReference type="EMBL" id="MIE68239.1"/>
    </source>
</evidence>
<dbReference type="GO" id="GO:0008168">
    <property type="term" value="F:methyltransferase activity"/>
    <property type="evidence" value="ECO:0007669"/>
    <property type="project" value="UniProtKB-KW"/>
</dbReference>
<dbReference type="EMBL" id="AALSXK010000025">
    <property type="protein sequence ID" value="EDD0503794.1"/>
    <property type="molecule type" value="Genomic_DNA"/>
</dbReference>
<dbReference type="Pfam" id="PF13649">
    <property type="entry name" value="Methyltransf_25"/>
    <property type="match status" value="1"/>
</dbReference>
<reference evidence="9" key="6">
    <citation type="submission" date="2018-08" db="EMBL/GenBank/DDBJ databases">
        <authorList>
            <consortium name="GenomeTrakr network: Whole genome sequencing for foodborne pathogen traceback"/>
        </authorList>
    </citation>
    <scope>NUCLEOTIDE SEQUENCE [LARGE SCALE GENOMIC DNA]</scope>
    <source>
        <strain evidence="6">FDA00001986</strain>
        <strain evidence="9">FMA0132</strain>
    </source>
</reference>
<dbReference type="EMBL" id="DAAMII010000001">
    <property type="protein sequence ID" value="HAC6763416.1"/>
    <property type="molecule type" value="Genomic_DNA"/>
</dbReference>
<reference evidence="4" key="5">
    <citation type="submission" date="2018-08" db="EMBL/GenBank/DDBJ databases">
        <authorList>
            <person name="Ashton P.M."/>
            <person name="Dallman T."/>
            <person name="Nair S."/>
            <person name="De Pinna E."/>
            <person name="Peters T."/>
            <person name="Grant K."/>
        </authorList>
    </citation>
    <scope>NUCLEOTIDE SEQUENCE [LARGE SCALE GENOMIC DNA]</scope>
    <source>
        <strain evidence="4">294779</strain>
        <strain evidence="5">474878</strain>
    </source>
</reference>
<reference evidence="8" key="3">
    <citation type="submission" date="2018-07" db="EMBL/GenBank/DDBJ databases">
        <authorList>
            <consortium name="NCBI Pathogen Detection Project"/>
        </authorList>
    </citation>
    <scope>NUCLEOTIDE SEQUENCE</scope>
    <source>
        <strain evidence="8">11-1391</strain>
    </source>
</reference>
<evidence type="ECO:0000313" key="7">
    <source>
        <dbReference type="EMBL" id="EDH7455563.1"/>
    </source>
</evidence>
<dbReference type="InterPro" id="IPR025714">
    <property type="entry name" value="Methyltranfer_dom"/>
</dbReference>
<dbReference type="Proteomes" id="UP000839781">
    <property type="component" value="Unassembled WGS sequence"/>
</dbReference>
<dbReference type="Proteomes" id="UP000885362">
    <property type="component" value="Unassembled WGS sequence"/>
</dbReference>
<organism evidence="3 10">
    <name type="scientific">Salmonella diarizonae</name>
    <dbReference type="NCBI Taxonomy" id="59204"/>
    <lineage>
        <taxon>Bacteria</taxon>
        <taxon>Pseudomonadati</taxon>
        <taxon>Pseudomonadota</taxon>
        <taxon>Gammaproteobacteria</taxon>
        <taxon>Enterobacterales</taxon>
        <taxon>Enterobacteriaceae</taxon>
        <taxon>Salmonella</taxon>
    </lineage>
</organism>
<evidence type="ECO:0000313" key="6">
    <source>
        <dbReference type="EMBL" id="EDD0503794.1"/>
    </source>
</evidence>